<dbReference type="InterPro" id="IPR036264">
    <property type="entry name" value="Bact_exopeptidase_dim_dom"/>
</dbReference>
<evidence type="ECO:0000259" key="6">
    <source>
        <dbReference type="Pfam" id="PF07687"/>
    </source>
</evidence>
<dbReference type="CDD" id="cd03884">
    <property type="entry name" value="M20_bAS"/>
    <property type="match status" value="1"/>
</dbReference>
<dbReference type="SUPFAM" id="SSF53686">
    <property type="entry name" value="Tryptophan synthase beta subunit-like PLP-dependent enzymes"/>
    <property type="match status" value="1"/>
</dbReference>
<evidence type="ECO:0000256" key="4">
    <source>
        <dbReference type="ARBA" id="ARBA00022898"/>
    </source>
</evidence>
<gene>
    <name evidence="7" type="ORF">Acor_30360</name>
</gene>
<evidence type="ECO:0000256" key="1">
    <source>
        <dbReference type="ARBA" id="ARBA00001933"/>
    </source>
</evidence>
<comment type="caution">
    <text evidence="7">The sequence shown here is derived from an EMBL/GenBank/DDBJ whole genome shotgun (WGS) entry which is preliminary data.</text>
</comment>
<feature type="domain" description="Tryptophan synthase beta chain-like PALP" evidence="5">
    <location>
        <begin position="37"/>
        <end position="331"/>
    </location>
</feature>
<dbReference type="Pfam" id="PF00291">
    <property type="entry name" value="PALP"/>
    <property type="match status" value="1"/>
</dbReference>
<dbReference type="AlphaFoldDB" id="A0A5M3VZ12"/>
<evidence type="ECO:0000313" key="8">
    <source>
        <dbReference type="Proteomes" id="UP000334990"/>
    </source>
</evidence>
<dbReference type="CDD" id="cd00640">
    <property type="entry name" value="Trp-synth-beta_II"/>
    <property type="match status" value="1"/>
</dbReference>
<dbReference type="Gene3D" id="3.40.630.10">
    <property type="entry name" value="Zn peptidases"/>
    <property type="match status" value="1"/>
</dbReference>
<keyword evidence="8" id="KW-1185">Reference proteome</keyword>
<protein>
    <submittedName>
        <fullName evidence="7">Uncharacterized protein</fullName>
    </submittedName>
</protein>
<sequence>MPQAGGVPEMWFARPAARAWTCAPVPAGAREFHASLPGYAPTPLIELPRLAAELGVGRVFVKDESSRLGLPAFKALGSSWAVHRALAERSPADALTLVAATDGNHGRAVAHLARLLGLRARIFVPRGVHPDAVAAIAAEQAEVVRVAGSYDDAVREAAAVPDAILIQDTAWPGYERIPGWIVEGYSTLCAEIDERLSPDLVVIPVGVGSLAQAVVAHYRSRPAGRAPALLAVESTAAACVMESLVAGEVVSVATGETVMAGLNCGTPSSIAWPYLRDGLDAAVTVADADAVRAAGDLAALGVSAGPCGAASLAGVRAALTGDGAGQRRAALGLGPGSTVVLLSTEGSAANPTPGGHVMTSPDTITVNGERLWRSLMDLAEVGAYDDERSGLRGVNRLALTDADAEGRRLVIRWMEEAGLAVRVDRMGNIYGRREGSDPAAAPVLTGSHLDSVATAGAFDGCLGVLGGIEVVRTLDERGITTRRPIEVGVFTEEEGVRFGTDMLGSAVAAGRLTQEYAHALTDRAGSTLGGELTRTGFDGTADVLLGPPHAYVECHIEQGPVLAEHGVEIGVVTGVQGISWQEITIHGRAAHAGTTPTHLRADAGLAAAQIIVRLRAMVDSGEYGDLRATVGHLAVHPDLTNIVPARARLTVDLRNPDDAQMARAEEALAAFLRSLEGIQFTTRRMARTGYVPFDEDVRKTIAQAADDHGLAHISLLSGAGHDAQEIAALSPTAMIFVRGEYDGISHNPREYSTPEACAHGVDVLATTLLRLANRD</sequence>
<dbReference type="SUPFAM" id="SSF55031">
    <property type="entry name" value="Bacterial exopeptidase dimerisation domain"/>
    <property type="match status" value="1"/>
</dbReference>
<evidence type="ECO:0000256" key="3">
    <source>
        <dbReference type="ARBA" id="ARBA00022801"/>
    </source>
</evidence>
<dbReference type="Gene3D" id="3.40.50.1100">
    <property type="match status" value="2"/>
</dbReference>
<proteinExistence type="inferred from homology"/>
<accession>A0A5M3VZ12</accession>
<comment type="cofactor">
    <cofactor evidence="1">
        <name>pyridoxal 5'-phosphate</name>
        <dbReference type="ChEBI" id="CHEBI:597326"/>
    </cofactor>
</comment>
<dbReference type="NCBIfam" id="NF006058">
    <property type="entry name" value="PRK08206.1"/>
    <property type="match status" value="1"/>
</dbReference>
<feature type="domain" description="Peptidase M20 dimerisation" evidence="6">
    <location>
        <begin position="574"/>
        <end position="674"/>
    </location>
</feature>
<name>A0A5M3VZ12_9ACTN</name>
<dbReference type="Gene3D" id="3.30.70.360">
    <property type="match status" value="1"/>
</dbReference>
<evidence type="ECO:0000313" key="7">
    <source>
        <dbReference type="EMBL" id="GES00972.1"/>
    </source>
</evidence>
<dbReference type="InterPro" id="IPR002933">
    <property type="entry name" value="Peptidase_M20"/>
</dbReference>
<dbReference type="InterPro" id="IPR001926">
    <property type="entry name" value="TrpB-like_PALP"/>
</dbReference>
<dbReference type="InterPro" id="IPR011650">
    <property type="entry name" value="Peptidase_M20_dimer"/>
</dbReference>
<dbReference type="PANTHER" id="PTHR32494:SF5">
    <property type="entry name" value="ALLANTOATE AMIDOHYDROLASE"/>
    <property type="match status" value="1"/>
</dbReference>
<dbReference type="GO" id="GO:1901605">
    <property type="term" value="P:alpha-amino acid metabolic process"/>
    <property type="evidence" value="ECO:0007669"/>
    <property type="project" value="UniProtKB-ARBA"/>
</dbReference>
<organism evidence="7 8">
    <name type="scientific">Acrocarpospora corrugata</name>
    <dbReference type="NCBI Taxonomy" id="35763"/>
    <lineage>
        <taxon>Bacteria</taxon>
        <taxon>Bacillati</taxon>
        <taxon>Actinomycetota</taxon>
        <taxon>Actinomycetes</taxon>
        <taxon>Streptosporangiales</taxon>
        <taxon>Streptosporangiaceae</taxon>
        <taxon>Acrocarpospora</taxon>
    </lineage>
</organism>
<dbReference type="InterPro" id="IPR036052">
    <property type="entry name" value="TrpB-like_PALP_sf"/>
</dbReference>
<dbReference type="Pfam" id="PF07687">
    <property type="entry name" value="M20_dimer"/>
    <property type="match status" value="1"/>
</dbReference>
<keyword evidence="4" id="KW-0663">Pyridoxal phosphate</keyword>
<evidence type="ECO:0000259" key="5">
    <source>
        <dbReference type="Pfam" id="PF00291"/>
    </source>
</evidence>
<dbReference type="EMBL" id="BLAD01000047">
    <property type="protein sequence ID" value="GES00972.1"/>
    <property type="molecule type" value="Genomic_DNA"/>
</dbReference>
<reference evidence="7 8" key="1">
    <citation type="submission" date="2019-10" db="EMBL/GenBank/DDBJ databases">
        <title>Whole genome shotgun sequence of Acrocarpospora corrugata NBRC 13972.</title>
        <authorList>
            <person name="Ichikawa N."/>
            <person name="Kimura A."/>
            <person name="Kitahashi Y."/>
            <person name="Komaki H."/>
            <person name="Oguchi A."/>
        </authorList>
    </citation>
    <scope>NUCLEOTIDE SEQUENCE [LARGE SCALE GENOMIC DNA]</scope>
    <source>
        <strain evidence="7 8">NBRC 13972</strain>
    </source>
</reference>
<dbReference type="GO" id="GO:0016813">
    <property type="term" value="F:hydrolase activity, acting on carbon-nitrogen (but not peptide) bonds, in linear amidines"/>
    <property type="evidence" value="ECO:0007669"/>
    <property type="project" value="InterPro"/>
</dbReference>
<comment type="similarity">
    <text evidence="2">Belongs to the peptidase M20 family.</text>
</comment>
<dbReference type="NCBIfam" id="TIGR01879">
    <property type="entry name" value="hydantase"/>
    <property type="match status" value="1"/>
</dbReference>
<keyword evidence="3" id="KW-0378">Hydrolase</keyword>
<dbReference type="SUPFAM" id="SSF53187">
    <property type="entry name" value="Zn-dependent exopeptidases"/>
    <property type="match status" value="1"/>
</dbReference>
<dbReference type="Proteomes" id="UP000334990">
    <property type="component" value="Unassembled WGS sequence"/>
</dbReference>
<evidence type="ECO:0000256" key="2">
    <source>
        <dbReference type="ARBA" id="ARBA00006153"/>
    </source>
</evidence>
<dbReference type="InterPro" id="IPR010158">
    <property type="entry name" value="Amidase_Cbmase"/>
</dbReference>
<dbReference type="PANTHER" id="PTHR32494">
    <property type="entry name" value="ALLANTOATE DEIMINASE-RELATED"/>
    <property type="match status" value="1"/>
</dbReference>
<dbReference type="Pfam" id="PF01546">
    <property type="entry name" value="Peptidase_M20"/>
    <property type="match status" value="1"/>
</dbReference>